<feature type="transmembrane region" description="Helical" evidence="6">
    <location>
        <begin position="64"/>
        <end position="85"/>
    </location>
</feature>
<comment type="subcellular location">
    <subcellularLocation>
        <location evidence="1">Cell membrane</location>
        <topology evidence="1">Multi-pass membrane protein</topology>
    </subcellularLocation>
</comment>
<protein>
    <submittedName>
        <fullName evidence="7">Amino acid transporter LysE</fullName>
    </submittedName>
</protein>
<dbReference type="PANTHER" id="PTHR30086:SF20">
    <property type="entry name" value="ARGININE EXPORTER PROTEIN ARGO-RELATED"/>
    <property type="match status" value="1"/>
</dbReference>
<evidence type="ECO:0000256" key="4">
    <source>
        <dbReference type="ARBA" id="ARBA00022989"/>
    </source>
</evidence>
<name>A0ABM8B2Z4_9BACT</name>
<keyword evidence="8" id="KW-1185">Reference proteome</keyword>
<sequence>MLGIILFCVGVMYTPGPVNILSLKNGMQQRFNAHIPFSLGVAAALSIWFLLIGYTGSAVINENAMPFIATAGVGFILYLACKIISSNIDISHNSSSASNLTFRDGLLMQLLNPKTFVVVLPVTAVQFPAAGIGGSEIAVWSMGLGALGFGAPFVYAFAGSRVSKYFENPVYIKWLNYIMGAILIIVALEMAYDHIYLVFA</sequence>
<feature type="transmembrane region" description="Helical" evidence="6">
    <location>
        <begin position="31"/>
        <end position="52"/>
    </location>
</feature>
<evidence type="ECO:0000256" key="6">
    <source>
        <dbReference type="SAM" id="Phobius"/>
    </source>
</evidence>
<evidence type="ECO:0000313" key="8">
    <source>
        <dbReference type="Proteomes" id="UP001317742"/>
    </source>
</evidence>
<accession>A0ABM8B2Z4</accession>
<dbReference type="RefSeq" id="WP_281760686.1">
    <property type="nucleotide sequence ID" value="NZ_AP026709.1"/>
</dbReference>
<evidence type="ECO:0000256" key="2">
    <source>
        <dbReference type="ARBA" id="ARBA00022475"/>
    </source>
</evidence>
<dbReference type="InterPro" id="IPR001123">
    <property type="entry name" value="LeuE-type"/>
</dbReference>
<proteinExistence type="predicted"/>
<organism evidence="7 8">
    <name type="scientific">Pseudodesulfovibrio nedwellii</name>
    <dbReference type="NCBI Taxonomy" id="2973072"/>
    <lineage>
        <taxon>Bacteria</taxon>
        <taxon>Pseudomonadati</taxon>
        <taxon>Thermodesulfobacteriota</taxon>
        <taxon>Desulfovibrionia</taxon>
        <taxon>Desulfovibrionales</taxon>
        <taxon>Desulfovibrionaceae</taxon>
    </lineage>
</organism>
<evidence type="ECO:0000256" key="5">
    <source>
        <dbReference type="ARBA" id="ARBA00023136"/>
    </source>
</evidence>
<dbReference type="EMBL" id="AP026709">
    <property type="protein sequence ID" value="BDQ38181.1"/>
    <property type="molecule type" value="Genomic_DNA"/>
</dbReference>
<dbReference type="Proteomes" id="UP001317742">
    <property type="component" value="Chromosome"/>
</dbReference>
<feature type="transmembrane region" description="Helical" evidence="6">
    <location>
        <begin position="137"/>
        <end position="158"/>
    </location>
</feature>
<evidence type="ECO:0000313" key="7">
    <source>
        <dbReference type="EMBL" id="BDQ38181.1"/>
    </source>
</evidence>
<dbReference type="PANTHER" id="PTHR30086">
    <property type="entry name" value="ARGININE EXPORTER PROTEIN ARGO"/>
    <property type="match status" value="1"/>
</dbReference>
<feature type="transmembrane region" description="Helical" evidence="6">
    <location>
        <begin position="170"/>
        <end position="192"/>
    </location>
</feature>
<dbReference type="Pfam" id="PF01810">
    <property type="entry name" value="LysE"/>
    <property type="match status" value="1"/>
</dbReference>
<gene>
    <name evidence="7" type="ORF">SYK_25410</name>
</gene>
<feature type="transmembrane region" description="Helical" evidence="6">
    <location>
        <begin position="106"/>
        <end position="125"/>
    </location>
</feature>
<evidence type="ECO:0000256" key="3">
    <source>
        <dbReference type="ARBA" id="ARBA00022692"/>
    </source>
</evidence>
<keyword evidence="4 6" id="KW-1133">Transmembrane helix</keyword>
<keyword evidence="3 6" id="KW-0812">Transmembrane</keyword>
<reference evidence="7 8" key="1">
    <citation type="submission" date="2022-08" db="EMBL/GenBank/DDBJ databases">
        <title>Genome Sequence of the sulphate-reducing bacterium, Pseudodesulfovibrio sp. SYK.</title>
        <authorList>
            <person name="Kondo R."/>
            <person name="Kataoka T."/>
        </authorList>
    </citation>
    <scope>NUCLEOTIDE SEQUENCE [LARGE SCALE GENOMIC DNA]</scope>
    <source>
        <strain evidence="7 8">SYK</strain>
    </source>
</reference>
<keyword evidence="2" id="KW-1003">Cell membrane</keyword>
<evidence type="ECO:0000256" key="1">
    <source>
        <dbReference type="ARBA" id="ARBA00004651"/>
    </source>
</evidence>
<keyword evidence="5 6" id="KW-0472">Membrane</keyword>